<dbReference type="CDD" id="cd01171">
    <property type="entry name" value="YXKO-related"/>
    <property type="match status" value="1"/>
</dbReference>
<dbReference type="InterPro" id="IPR030677">
    <property type="entry name" value="Nnr"/>
</dbReference>
<dbReference type="RefSeq" id="WP_072706599.1">
    <property type="nucleotide sequence ID" value="NZ_FMJB01000050.1"/>
</dbReference>
<dbReference type="Pfam" id="PF01256">
    <property type="entry name" value="Carb_kinase"/>
    <property type="match status" value="1"/>
</dbReference>
<comment type="similarity">
    <text evidence="17">Belongs to the NnrD/CARKD family.</text>
</comment>
<feature type="domain" description="YjeF N-terminal" evidence="21">
    <location>
        <begin position="10"/>
        <end position="236"/>
    </location>
</feature>
<evidence type="ECO:0000256" key="18">
    <source>
        <dbReference type="HAMAP-Rule" id="MF_01966"/>
    </source>
</evidence>
<evidence type="ECO:0000256" key="8">
    <source>
        <dbReference type="ARBA" id="ARBA00022857"/>
    </source>
</evidence>
<feature type="binding site" evidence="18">
    <location>
        <position position="169"/>
    </location>
    <ligand>
        <name>K(+)</name>
        <dbReference type="ChEBI" id="CHEBI:29103"/>
    </ligand>
</feature>
<proteinExistence type="inferred from homology"/>
<dbReference type="InterPro" id="IPR017953">
    <property type="entry name" value="Carbohydrate_kinase_pred_CS"/>
</dbReference>
<dbReference type="GO" id="GO:0016301">
    <property type="term" value="F:kinase activity"/>
    <property type="evidence" value="ECO:0007669"/>
    <property type="project" value="UniProtKB-KW"/>
</dbReference>
<comment type="function">
    <text evidence="18">Catalyzes the epimerization of the S- and R-forms of NAD(P)HX, a damaged form of NAD(P)H that is a result of enzymatic or heat-dependent hydration. This is a prerequisite for the S-specific NAD(P)H-hydrate dehydratase to allow the repair of both epimers of NAD(P)HX.</text>
</comment>
<evidence type="ECO:0000259" key="20">
    <source>
        <dbReference type="PROSITE" id="PS51383"/>
    </source>
</evidence>
<evidence type="ECO:0000256" key="12">
    <source>
        <dbReference type="ARBA" id="ARBA00023239"/>
    </source>
</evidence>
<evidence type="ECO:0000256" key="15">
    <source>
        <dbReference type="ARBA" id="ARBA00048238"/>
    </source>
</evidence>
<keyword evidence="10 17" id="KW-0520">NAD</keyword>
<feature type="binding site" evidence="18">
    <location>
        <position position="166"/>
    </location>
    <ligand>
        <name>(6S)-NADPHX</name>
        <dbReference type="ChEBI" id="CHEBI:64076"/>
    </ligand>
</feature>
<feature type="binding site" evidence="17">
    <location>
        <begin position="450"/>
        <end position="454"/>
    </location>
    <ligand>
        <name>AMP</name>
        <dbReference type="ChEBI" id="CHEBI:456215"/>
    </ligand>
</feature>
<evidence type="ECO:0000256" key="19">
    <source>
        <dbReference type="PIRNR" id="PIRNR017184"/>
    </source>
</evidence>
<dbReference type="InterPro" id="IPR029056">
    <property type="entry name" value="Ribokinase-like"/>
</dbReference>
<keyword evidence="23" id="KW-1185">Reference proteome</keyword>
<dbReference type="SUPFAM" id="SSF64153">
    <property type="entry name" value="YjeF N-terminal domain-like"/>
    <property type="match status" value="1"/>
</dbReference>
<evidence type="ECO:0000256" key="4">
    <source>
        <dbReference type="ARBA" id="ARBA00009524"/>
    </source>
</evidence>
<dbReference type="InterPro" id="IPR036652">
    <property type="entry name" value="YjeF_N_dom_sf"/>
</dbReference>
<comment type="catalytic activity">
    <reaction evidence="2 18 19">
        <text>(6R)-NADPHX = (6S)-NADPHX</text>
        <dbReference type="Rhea" id="RHEA:32227"/>
        <dbReference type="ChEBI" id="CHEBI:64076"/>
        <dbReference type="ChEBI" id="CHEBI:64077"/>
        <dbReference type="EC" id="5.1.99.6"/>
    </reaction>
</comment>
<evidence type="ECO:0000256" key="1">
    <source>
        <dbReference type="ARBA" id="ARBA00000013"/>
    </source>
</evidence>
<protein>
    <recommendedName>
        <fullName evidence="19">Bifunctional NAD(P)H-hydrate repair enzyme</fullName>
    </recommendedName>
    <alternativeName>
        <fullName evidence="19">Nicotinamide nucleotide repair protein</fullName>
    </alternativeName>
    <domain>
        <recommendedName>
            <fullName evidence="19">ADP-dependent (S)-NAD(P)H-hydrate dehydratase</fullName>
            <ecNumber evidence="19">4.2.1.136</ecNumber>
        </recommendedName>
        <alternativeName>
            <fullName evidence="19">ADP-dependent NAD(P)HX dehydratase</fullName>
        </alternativeName>
    </domain>
    <domain>
        <recommendedName>
            <fullName evidence="19">NAD(P)H-hydrate epimerase</fullName>
            <ecNumber evidence="19">5.1.99.6</ecNumber>
        </recommendedName>
    </domain>
</protein>
<feature type="binding site" evidence="17">
    <location>
        <position position="350"/>
    </location>
    <ligand>
        <name>(6S)-NADPHX</name>
        <dbReference type="ChEBI" id="CHEBI:64076"/>
    </ligand>
</feature>
<comment type="similarity">
    <text evidence="4 19">In the C-terminal section; belongs to the NnrD/CARKD family.</text>
</comment>
<keyword evidence="7 17" id="KW-0067">ATP-binding</keyword>
<keyword evidence="6 17" id="KW-0547">Nucleotide-binding</keyword>
<evidence type="ECO:0000256" key="13">
    <source>
        <dbReference type="ARBA" id="ARBA00023268"/>
    </source>
</evidence>
<feature type="binding site" evidence="18">
    <location>
        <begin position="62"/>
        <end position="66"/>
    </location>
    <ligand>
        <name>(6S)-NADPHX</name>
        <dbReference type="ChEBI" id="CHEBI:64076"/>
    </ligand>
</feature>
<evidence type="ECO:0000256" key="10">
    <source>
        <dbReference type="ARBA" id="ARBA00023027"/>
    </source>
</evidence>
<evidence type="ECO:0000259" key="21">
    <source>
        <dbReference type="PROSITE" id="PS51385"/>
    </source>
</evidence>
<dbReference type="EMBL" id="FMJB01000050">
    <property type="protein sequence ID" value="SCM67964.1"/>
    <property type="molecule type" value="Genomic_DNA"/>
</dbReference>
<comment type="subunit">
    <text evidence="17">Homotetramer.</text>
</comment>
<dbReference type="NCBIfam" id="TIGR00196">
    <property type="entry name" value="yjeF_cterm"/>
    <property type="match status" value="1"/>
</dbReference>
<dbReference type="PANTHER" id="PTHR12592:SF0">
    <property type="entry name" value="ATP-DEPENDENT (S)-NAD(P)H-HYDRATE DEHYDRATASE"/>
    <property type="match status" value="1"/>
</dbReference>
<dbReference type="GO" id="GO:0046496">
    <property type="term" value="P:nicotinamide nucleotide metabolic process"/>
    <property type="evidence" value="ECO:0007669"/>
    <property type="project" value="UniProtKB-UniRule"/>
</dbReference>
<evidence type="ECO:0000256" key="3">
    <source>
        <dbReference type="ARBA" id="ARBA00006001"/>
    </source>
</evidence>
<dbReference type="PROSITE" id="PS01050">
    <property type="entry name" value="YJEF_C_2"/>
    <property type="match status" value="1"/>
</dbReference>
<feature type="binding site" evidence="18">
    <location>
        <position position="63"/>
    </location>
    <ligand>
        <name>K(+)</name>
        <dbReference type="ChEBI" id="CHEBI:29103"/>
    </ligand>
</feature>
<dbReference type="PANTHER" id="PTHR12592">
    <property type="entry name" value="ATP-DEPENDENT (S)-NAD(P)H-HYDRATE DEHYDRATASE FAMILY MEMBER"/>
    <property type="match status" value="1"/>
</dbReference>
<dbReference type="Gene3D" id="3.40.50.10260">
    <property type="entry name" value="YjeF N-terminal domain"/>
    <property type="match status" value="1"/>
</dbReference>
<dbReference type="HAMAP" id="MF_01966">
    <property type="entry name" value="NADHX_epimerase"/>
    <property type="match status" value="1"/>
</dbReference>
<feature type="binding site" evidence="17">
    <location>
        <position position="483"/>
    </location>
    <ligand>
        <name>AMP</name>
        <dbReference type="ChEBI" id="CHEBI:456215"/>
    </ligand>
</feature>
<dbReference type="InterPro" id="IPR000631">
    <property type="entry name" value="CARKD"/>
</dbReference>
<keyword evidence="11 18" id="KW-0413">Isomerase</keyword>
<dbReference type="GO" id="GO:0052855">
    <property type="term" value="F:ADP-dependent NAD(P)H-hydrate dehydratase activity"/>
    <property type="evidence" value="ECO:0007669"/>
    <property type="project" value="UniProtKB-UniRule"/>
</dbReference>
<dbReference type="PROSITE" id="PS51383">
    <property type="entry name" value="YJEF_C_3"/>
    <property type="match status" value="1"/>
</dbReference>
<comment type="similarity">
    <text evidence="18">Belongs to the NnrE/AIBP family.</text>
</comment>
<dbReference type="NCBIfam" id="TIGR00197">
    <property type="entry name" value="yjeF_nterm"/>
    <property type="match status" value="1"/>
</dbReference>
<dbReference type="InterPro" id="IPR004443">
    <property type="entry name" value="YjeF_N_dom"/>
</dbReference>
<comment type="catalytic activity">
    <reaction evidence="1 18 19">
        <text>(6R)-NADHX = (6S)-NADHX</text>
        <dbReference type="Rhea" id="RHEA:32215"/>
        <dbReference type="ChEBI" id="CHEBI:64074"/>
        <dbReference type="ChEBI" id="CHEBI:64075"/>
        <dbReference type="EC" id="5.1.99.6"/>
    </reaction>
</comment>
<dbReference type="EC" id="5.1.99.6" evidence="19"/>
<dbReference type="PROSITE" id="PS51385">
    <property type="entry name" value="YJEF_N"/>
    <property type="match status" value="1"/>
</dbReference>
<keyword evidence="8 17" id="KW-0521">NADP</keyword>
<dbReference type="Gene3D" id="3.40.1190.20">
    <property type="match status" value="1"/>
</dbReference>
<comment type="function">
    <text evidence="14 19">Bifunctional enzyme that catalyzes the epimerization of the S- and R-forms of NAD(P)HX and the dehydration of the S-form of NAD(P)HX at the expense of ADP, which is converted to AMP. This allows the repair of both epimers of NAD(P)HX, a damaged form of NAD(P)H that is a result of enzymatic or heat-dependent hydration.</text>
</comment>
<name>A0A1M4N1S7_9RHOB</name>
<evidence type="ECO:0000313" key="23">
    <source>
        <dbReference type="Proteomes" id="UP000184085"/>
    </source>
</evidence>
<comment type="caution">
    <text evidence="18">Lacks conserved residue(s) required for the propagation of feature annotation.</text>
</comment>
<reference evidence="23" key="1">
    <citation type="submission" date="2016-09" db="EMBL/GenBank/DDBJ databases">
        <authorList>
            <person name="Wibberg D."/>
        </authorList>
    </citation>
    <scope>NUCLEOTIDE SEQUENCE [LARGE SCALE GENOMIC DNA]</scope>
</reference>
<feature type="binding site" evidence="17">
    <location>
        <position position="484"/>
    </location>
    <ligand>
        <name>(6S)-NADPHX</name>
        <dbReference type="ChEBI" id="CHEBI:64076"/>
    </ligand>
</feature>
<keyword evidence="22" id="KW-0808">Transferase</keyword>
<dbReference type="EC" id="4.2.1.136" evidence="19"/>
<comment type="cofactor">
    <cofactor evidence="17">
        <name>Mg(2+)</name>
        <dbReference type="ChEBI" id="CHEBI:18420"/>
    </cofactor>
</comment>
<evidence type="ECO:0000313" key="22">
    <source>
        <dbReference type="EMBL" id="SCM67964.1"/>
    </source>
</evidence>
<gene>
    <name evidence="18" type="primary">nnrE</name>
    <name evidence="17" type="synonym">nnrD</name>
    <name evidence="22" type="ORF">KARMA_2172</name>
</gene>
<dbReference type="Pfam" id="PF03853">
    <property type="entry name" value="YjeF_N"/>
    <property type="match status" value="1"/>
</dbReference>
<feature type="domain" description="YjeF C-terminal" evidence="20">
    <location>
        <begin position="252"/>
        <end position="542"/>
    </location>
</feature>
<dbReference type="SUPFAM" id="SSF53613">
    <property type="entry name" value="Ribokinase-like"/>
    <property type="match status" value="1"/>
</dbReference>
<dbReference type="GO" id="GO:0046872">
    <property type="term" value="F:metal ion binding"/>
    <property type="evidence" value="ECO:0007669"/>
    <property type="project" value="UniProtKB-UniRule"/>
</dbReference>
<keyword evidence="9 18" id="KW-0630">Potassium</keyword>
<dbReference type="GO" id="GO:0110051">
    <property type="term" value="P:metabolite repair"/>
    <property type="evidence" value="ECO:0007669"/>
    <property type="project" value="TreeGrafter"/>
</dbReference>
<keyword evidence="12 17" id="KW-0456">Lyase</keyword>
<keyword evidence="22" id="KW-0418">Kinase</keyword>
<dbReference type="GO" id="GO:0052856">
    <property type="term" value="F:NAD(P)HX epimerase activity"/>
    <property type="evidence" value="ECO:0007669"/>
    <property type="project" value="UniProtKB-UniRule"/>
</dbReference>
<organism evidence="22 23">
    <name type="scientific">Donghicola eburneus</name>
    <dbReference type="NCBI Taxonomy" id="393278"/>
    <lineage>
        <taxon>Bacteria</taxon>
        <taxon>Pseudomonadati</taxon>
        <taxon>Pseudomonadota</taxon>
        <taxon>Alphaproteobacteria</taxon>
        <taxon>Rhodobacterales</taxon>
        <taxon>Roseobacteraceae</taxon>
        <taxon>Donghicola</taxon>
    </lineage>
</organism>
<evidence type="ECO:0000256" key="2">
    <source>
        <dbReference type="ARBA" id="ARBA00000909"/>
    </source>
</evidence>
<sequence length="544" mass="56941">MGEILTSAQMRAKERRVMQAGEVTGLGLMERAGQGVLDETFRKFPDLDKCKAHAVVLCGPGNNGGDGFVIARGLFERGWKVEVFFWGKAEKLSDDARQMHDAWAALGPIHSMTPQSAGQGERPTLLFDAMFGIGISRPIPIECALSFHAVCDRASGDKKVICIAVDCPSGVDVDTGATLLRDDPSRANGDTDPRKIAERTDLCVTFHAPKLGHCLAELGRHPVAVVDIGLDAVPADAVIPPDGVTRSIPPVAPETWLKEVTGLGRGGHKYTRGHALILAGGVGKGGAGRMAARAALRTGAGLVTLGVPSEALAENAAHLNAIMLTEISSAKDVSQALEDTRLSSVCLGPGLGVGMETRDRVLAVLRATASDGRRAVLDADALSSFADAPEVMFEACHENVVITPHEGEFARLFPDLAEKVRISDPSKQGLGKVEATKLAAERLGATVLLKGEATVLADQRGASAIHSALHDRAVPWLGTAGAGDVLAGIIAGLTAHQVAATSAMIDLAAAAVWLHAQAARSFGPGLIAEDLPEQLPKVFRECGF</sequence>
<dbReference type="Proteomes" id="UP000184085">
    <property type="component" value="Unassembled WGS sequence"/>
</dbReference>
<feature type="binding site" evidence="18">
    <location>
        <begin position="132"/>
        <end position="138"/>
    </location>
    <ligand>
        <name>(6S)-NADPHX</name>
        <dbReference type="ChEBI" id="CHEBI:64076"/>
    </ligand>
</feature>
<dbReference type="AlphaFoldDB" id="A0A1M4N1S7"/>
<dbReference type="PIRSF" id="PIRSF017184">
    <property type="entry name" value="Nnr"/>
    <property type="match status" value="1"/>
</dbReference>
<accession>A0A1M4N1S7</accession>
<evidence type="ECO:0000256" key="11">
    <source>
        <dbReference type="ARBA" id="ARBA00023235"/>
    </source>
</evidence>
<evidence type="ECO:0000256" key="16">
    <source>
        <dbReference type="ARBA" id="ARBA00049209"/>
    </source>
</evidence>
<dbReference type="GO" id="GO:0005524">
    <property type="term" value="F:ATP binding"/>
    <property type="evidence" value="ECO:0007669"/>
    <property type="project" value="UniProtKB-UniRule"/>
</dbReference>
<evidence type="ECO:0000256" key="7">
    <source>
        <dbReference type="ARBA" id="ARBA00022840"/>
    </source>
</evidence>
<comment type="similarity">
    <text evidence="3 19">In the N-terminal section; belongs to the NnrE/AIBP family.</text>
</comment>
<comment type="cofactor">
    <cofactor evidence="18 19">
        <name>K(+)</name>
        <dbReference type="ChEBI" id="CHEBI:29103"/>
    </cofactor>
    <text evidence="18 19">Binds 1 potassium ion per subunit.</text>
</comment>
<feature type="binding site" evidence="17">
    <location>
        <position position="405"/>
    </location>
    <ligand>
        <name>(6S)-NADPHX</name>
        <dbReference type="ChEBI" id="CHEBI:64076"/>
    </ligand>
</feature>
<dbReference type="HAMAP" id="MF_01965">
    <property type="entry name" value="NADHX_dehydratase"/>
    <property type="match status" value="1"/>
</dbReference>
<feature type="binding site" evidence="17">
    <location>
        <position position="287"/>
    </location>
    <ligand>
        <name>(6S)-NADPHX</name>
        <dbReference type="ChEBI" id="CHEBI:64076"/>
    </ligand>
</feature>
<feature type="binding site" evidence="18">
    <location>
        <position position="128"/>
    </location>
    <ligand>
        <name>K(+)</name>
        <dbReference type="ChEBI" id="CHEBI:29103"/>
    </ligand>
</feature>
<evidence type="ECO:0000256" key="14">
    <source>
        <dbReference type="ARBA" id="ARBA00025153"/>
    </source>
</evidence>
<keyword evidence="13" id="KW-0511">Multifunctional enzyme</keyword>
<comment type="function">
    <text evidence="17">Catalyzes the dehydration of the S-form of NAD(P)HX at the expense of ADP, which is converted to AMP. Together with NAD(P)HX epimerase, which catalyzes the epimerization of the S- and R-forms, the enzyme allows the repair of both epimers of NAD(P)HX, a damaged form of NAD(P)H that is a result of enzymatic or heat-dependent hydration.</text>
</comment>
<evidence type="ECO:0000256" key="5">
    <source>
        <dbReference type="ARBA" id="ARBA00022723"/>
    </source>
</evidence>
<evidence type="ECO:0000256" key="17">
    <source>
        <dbReference type="HAMAP-Rule" id="MF_01965"/>
    </source>
</evidence>
<comment type="catalytic activity">
    <reaction evidence="16 17 19">
        <text>(6S)-NADPHX + ADP = AMP + phosphate + NADPH + H(+)</text>
        <dbReference type="Rhea" id="RHEA:32235"/>
        <dbReference type="ChEBI" id="CHEBI:15378"/>
        <dbReference type="ChEBI" id="CHEBI:43474"/>
        <dbReference type="ChEBI" id="CHEBI:57783"/>
        <dbReference type="ChEBI" id="CHEBI:64076"/>
        <dbReference type="ChEBI" id="CHEBI:456215"/>
        <dbReference type="ChEBI" id="CHEBI:456216"/>
        <dbReference type="EC" id="4.2.1.136"/>
    </reaction>
</comment>
<evidence type="ECO:0000256" key="9">
    <source>
        <dbReference type="ARBA" id="ARBA00022958"/>
    </source>
</evidence>
<keyword evidence="5 18" id="KW-0479">Metal-binding</keyword>
<comment type="catalytic activity">
    <reaction evidence="15 17 19">
        <text>(6S)-NADHX + ADP = AMP + phosphate + NADH + H(+)</text>
        <dbReference type="Rhea" id="RHEA:32223"/>
        <dbReference type="ChEBI" id="CHEBI:15378"/>
        <dbReference type="ChEBI" id="CHEBI:43474"/>
        <dbReference type="ChEBI" id="CHEBI:57945"/>
        <dbReference type="ChEBI" id="CHEBI:64074"/>
        <dbReference type="ChEBI" id="CHEBI:456215"/>
        <dbReference type="ChEBI" id="CHEBI:456216"/>
        <dbReference type="EC" id="4.2.1.136"/>
    </reaction>
</comment>
<evidence type="ECO:0000256" key="6">
    <source>
        <dbReference type="ARBA" id="ARBA00022741"/>
    </source>
</evidence>